<dbReference type="Proteomes" id="UP000030748">
    <property type="component" value="Unassembled WGS sequence"/>
</dbReference>
<dbReference type="AlphaFoldDB" id="A0A022Q323"/>
<evidence type="ECO:0000313" key="11">
    <source>
        <dbReference type="EMBL" id="EYU23052.1"/>
    </source>
</evidence>
<evidence type="ECO:0000256" key="1">
    <source>
        <dbReference type="ARBA" id="ARBA00001974"/>
    </source>
</evidence>
<evidence type="ECO:0000256" key="3">
    <source>
        <dbReference type="ARBA" id="ARBA00005466"/>
    </source>
</evidence>
<comment type="similarity">
    <text evidence="3">Belongs to the oxygen-dependent FAD-linked oxidoreductase family.</text>
</comment>
<dbReference type="Gene3D" id="3.40.462.20">
    <property type="match status" value="1"/>
</dbReference>
<evidence type="ECO:0000256" key="9">
    <source>
        <dbReference type="SAM" id="SignalP"/>
    </source>
</evidence>
<dbReference type="SUPFAM" id="SSF56176">
    <property type="entry name" value="FAD-binding/transporter-associated domain-like"/>
    <property type="match status" value="1"/>
</dbReference>
<dbReference type="GO" id="GO:0071949">
    <property type="term" value="F:FAD binding"/>
    <property type="evidence" value="ECO:0007669"/>
    <property type="project" value="InterPro"/>
</dbReference>
<name>A0A022Q323_ERYGU</name>
<dbReference type="Pfam" id="PF08031">
    <property type="entry name" value="BBE"/>
    <property type="match status" value="1"/>
</dbReference>
<protein>
    <recommendedName>
        <fullName evidence="10">FAD-binding PCMH-type domain-containing protein</fullName>
    </recommendedName>
</protein>
<keyword evidence="7" id="KW-0274">FAD</keyword>
<dbReference type="Pfam" id="PF01565">
    <property type="entry name" value="FAD_binding_4"/>
    <property type="match status" value="1"/>
</dbReference>
<dbReference type="PhylomeDB" id="A0A022Q323"/>
<dbReference type="EMBL" id="KI632182">
    <property type="protein sequence ID" value="EYU23052.1"/>
    <property type="molecule type" value="Genomic_DNA"/>
</dbReference>
<keyword evidence="4" id="KW-0017">Alkaloid metabolism</keyword>
<dbReference type="KEGG" id="egt:105973980"/>
<proteinExistence type="inferred from homology"/>
<evidence type="ECO:0000256" key="2">
    <source>
        <dbReference type="ARBA" id="ARBA00004913"/>
    </source>
</evidence>
<feature type="domain" description="FAD-binding PCMH-type" evidence="10">
    <location>
        <begin position="82"/>
        <end position="263"/>
    </location>
</feature>
<dbReference type="InterPro" id="IPR016166">
    <property type="entry name" value="FAD-bd_PCMH"/>
</dbReference>
<gene>
    <name evidence="11" type="ORF">MIMGU_mgv1a023470mg</name>
</gene>
<dbReference type="InterPro" id="IPR016169">
    <property type="entry name" value="FAD-bd_PCMH_sub2"/>
</dbReference>
<evidence type="ECO:0000256" key="7">
    <source>
        <dbReference type="ARBA" id="ARBA00022827"/>
    </source>
</evidence>
<dbReference type="InterPro" id="IPR016167">
    <property type="entry name" value="FAD-bd_PCMH_sub1"/>
</dbReference>
<evidence type="ECO:0000259" key="10">
    <source>
        <dbReference type="PROSITE" id="PS51387"/>
    </source>
</evidence>
<keyword evidence="5" id="KW-0285">Flavoprotein</keyword>
<dbReference type="InterPro" id="IPR006094">
    <property type="entry name" value="Oxid_FAD_bind_N"/>
</dbReference>
<dbReference type="eggNOG" id="ENOG502QVGN">
    <property type="taxonomic scope" value="Eukaryota"/>
</dbReference>
<accession>A0A022Q323</accession>
<dbReference type="GO" id="GO:0016491">
    <property type="term" value="F:oxidoreductase activity"/>
    <property type="evidence" value="ECO:0007669"/>
    <property type="project" value="InterPro"/>
</dbReference>
<keyword evidence="8" id="KW-0325">Glycoprotein</keyword>
<keyword evidence="6 9" id="KW-0732">Signal</keyword>
<evidence type="ECO:0000256" key="5">
    <source>
        <dbReference type="ARBA" id="ARBA00022630"/>
    </source>
</evidence>
<feature type="chain" id="PRO_5001506527" description="FAD-binding PCMH-type domain-containing protein" evidence="9">
    <location>
        <begin position="23"/>
        <end position="554"/>
    </location>
</feature>
<evidence type="ECO:0000313" key="12">
    <source>
        <dbReference type="Proteomes" id="UP000030748"/>
    </source>
</evidence>
<dbReference type="Gene3D" id="3.30.43.10">
    <property type="entry name" value="Uridine Diphospho-n-acetylenolpyruvylglucosamine Reductase, domain 2"/>
    <property type="match status" value="1"/>
</dbReference>
<organism evidence="11 12">
    <name type="scientific">Erythranthe guttata</name>
    <name type="common">Yellow monkey flower</name>
    <name type="synonym">Mimulus guttatus</name>
    <dbReference type="NCBI Taxonomy" id="4155"/>
    <lineage>
        <taxon>Eukaryota</taxon>
        <taxon>Viridiplantae</taxon>
        <taxon>Streptophyta</taxon>
        <taxon>Embryophyta</taxon>
        <taxon>Tracheophyta</taxon>
        <taxon>Spermatophyta</taxon>
        <taxon>Magnoliopsida</taxon>
        <taxon>eudicotyledons</taxon>
        <taxon>Gunneridae</taxon>
        <taxon>Pentapetalae</taxon>
        <taxon>asterids</taxon>
        <taxon>lamiids</taxon>
        <taxon>Lamiales</taxon>
        <taxon>Phrymaceae</taxon>
        <taxon>Erythranthe</taxon>
    </lineage>
</organism>
<dbReference type="STRING" id="4155.A0A022Q323"/>
<dbReference type="OMA" id="QDIFINC"/>
<dbReference type="OrthoDB" id="407275at2759"/>
<dbReference type="PANTHER" id="PTHR32448">
    <property type="entry name" value="OS08G0158400 PROTEIN"/>
    <property type="match status" value="1"/>
</dbReference>
<feature type="signal peptide" evidence="9">
    <location>
        <begin position="1"/>
        <end position="22"/>
    </location>
</feature>
<reference evidence="11 12" key="1">
    <citation type="journal article" date="2013" name="Proc. Natl. Acad. Sci. U.S.A.">
        <title>Fine-scale variation in meiotic recombination in Mimulus inferred from population shotgun sequencing.</title>
        <authorList>
            <person name="Hellsten U."/>
            <person name="Wright K.M."/>
            <person name="Jenkins J."/>
            <person name="Shu S."/>
            <person name="Yuan Y."/>
            <person name="Wessler S.R."/>
            <person name="Schmutz J."/>
            <person name="Willis J.H."/>
            <person name="Rokhsar D.S."/>
        </authorList>
    </citation>
    <scope>NUCLEOTIDE SEQUENCE [LARGE SCALE GENOMIC DNA]</scope>
    <source>
        <strain evidence="12">cv. DUN x IM62</strain>
    </source>
</reference>
<dbReference type="InterPro" id="IPR036318">
    <property type="entry name" value="FAD-bd_PCMH-like_sf"/>
</dbReference>
<comment type="pathway">
    <text evidence="2">Alkaloid biosynthesis.</text>
</comment>
<dbReference type="InterPro" id="IPR012951">
    <property type="entry name" value="BBE"/>
</dbReference>
<dbReference type="Gene3D" id="3.30.465.10">
    <property type="match status" value="1"/>
</dbReference>
<evidence type="ECO:0000256" key="6">
    <source>
        <dbReference type="ARBA" id="ARBA00022729"/>
    </source>
</evidence>
<keyword evidence="12" id="KW-1185">Reference proteome</keyword>
<evidence type="ECO:0000256" key="4">
    <source>
        <dbReference type="ARBA" id="ARBA00022589"/>
    </source>
</evidence>
<dbReference type="PROSITE" id="PS51387">
    <property type="entry name" value="FAD_PCMH"/>
    <property type="match status" value="1"/>
</dbReference>
<evidence type="ECO:0000256" key="8">
    <source>
        <dbReference type="ARBA" id="ARBA00023180"/>
    </source>
</evidence>
<sequence length="554" mass="61796">MDSHIFLLLTLYILLILSISNASTISNQKIQESFPICVAKQSKTLIPQNSTTTNNNFFTTKSPSYTTIFESTAQNLRCSSPSMPKPILIFTPLSESHVQAAVVCARALGNIQLRLRSGGHDYEGISYTSQLLKSQSPPFVLIDLRNLRTVNVSIPENAAWAQAGATIGELYYRISQKSRTHGFPAGICTGLGVGGHITGGGYGALMRKYGLGADNVIDARIVDAKGNILDRKTMGEDLFWAIRGGGGGSFGIILAWKVRLVKVPLIVTVFTVSKTVDQQDRQGGNKILEKWQKVADKIDENLFIRVIIQPTNADNNTRSIQTIYSALFLGGAKKLLETTNAGFPELGLTKDDCVEMSWIESVLYSVGYPRNTSPAVLLQVGPSPFRNYFKAKSDFFKQPIPENGLNGLWKIFLEEESPIMIWTPYGGIMSRIQETETPFPHRNGFVFMAQYLTTWRSDNASVRSERYGWMRRLYGYMGGYASKFPREAYVNYRDVELGMNRGRLGNTSFVDGQKWGVKYFKGNFKRLARVKSSVDPDNFFWHEQSIPVLPLGMS</sequence>
<comment type="cofactor">
    <cofactor evidence="1">
        <name>FAD</name>
        <dbReference type="ChEBI" id="CHEBI:57692"/>
    </cofactor>
</comment>